<evidence type="ECO:0000313" key="12">
    <source>
        <dbReference type="EMBL" id="CUS24917.1"/>
    </source>
</evidence>
<evidence type="ECO:0000256" key="7">
    <source>
        <dbReference type="ARBA" id="ARBA00023136"/>
    </source>
</evidence>
<proteinExistence type="inferred from homology"/>
<dbReference type="InterPro" id="IPR005829">
    <property type="entry name" value="Sugar_transporter_CS"/>
</dbReference>
<dbReference type="GO" id="GO:0005351">
    <property type="term" value="F:carbohydrate:proton symporter activity"/>
    <property type="evidence" value="ECO:0007669"/>
    <property type="project" value="TreeGrafter"/>
</dbReference>
<dbReference type="Pfam" id="PF00083">
    <property type="entry name" value="Sugar_tr"/>
    <property type="match status" value="1"/>
</dbReference>
<dbReference type="PROSITE" id="PS00216">
    <property type="entry name" value="SUGAR_TRANSPORT_1"/>
    <property type="match status" value="1"/>
</dbReference>
<dbReference type="PRINTS" id="PR00171">
    <property type="entry name" value="SUGRTRNSPORT"/>
</dbReference>
<dbReference type="FunFam" id="1.20.1250.20:FF:000044">
    <property type="entry name" value="Hexose transporter Hxt3p"/>
    <property type="match status" value="1"/>
</dbReference>
<dbReference type="InterPro" id="IPR003663">
    <property type="entry name" value="Sugar/inositol_transpt"/>
</dbReference>
<dbReference type="SUPFAM" id="SSF103473">
    <property type="entry name" value="MFS general substrate transporter"/>
    <property type="match status" value="1"/>
</dbReference>
<evidence type="ECO:0000256" key="9">
    <source>
        <dbReference type="SAM" id="MobiDB-lite"/>
    </source>
</evidence>
<feature type="transmembrane region" description="Helical" evidence="10">
    <location>
        <begin position="432"/>
        <end position="455"/>
    </location>
</feature>
<protein>
    <submittedName>
        <fullName evidence="12">LAQU0S21e01354g1_1</fullName>
    </submittedName>
</protein>
<feature type="domain" description="Major facilitator superfamily (MFS) profile" evidence="11">
    <location>
        <begin position="70"/>
        <end position="520"/>
    </location>
</feature>
<feature type="transmembrane region" description="Helical" evidence="10">
    <location>
        <begin position="207"/>
        <end position="228"/>
    </location>
</feature>
<feature type="transmembrane region" description="Helical" evidence="10">
    <location>
        <begin position="495"/>
        <end position="516"/>
    </location>
</feature>
<dbReference type="InterPro" id="IPR005828">
    <property type="entry name" value="MFS_sugar_transport-like"/>
</dbReference>
<dbReference type="OrthoDB" id="5141738at2759"/>
<feature type="compositionally biased region" description="Polar residues" evidence="9">
    <location>
        <begin position="1"/>
        <end position="37"/>
    </location>
</feature>
<comment type="similarity">
    <text evidence="2 8">Belongs to the major facilitator superfamily. Sugar transporter (TC 2.A.1.1) family.</text>
</comment>
<dbReference type="GO" id="GO:0005886">
    <property type="term" value="C:plasma membrane"/>
    <property type="evidence" value="ECO:0007669"/>
    <property type="project" value="TreeGrafter"/>
</dbReference>
<dbReference type="InterPro" id="IPR050360">
    <property type="entry name" value="MFS_Sugar_Transporters"/>
</dbReference>
<sequence>MSSSATPMNNRSNNNTDLAIAGTATNLDSQSATPSNKMSDDAFDVKASPVGEAHEIPQKPLSEYILVMCLCLMVAFGGFVFGWDTGTISGFVNMTDFKRRFGDYNASTQEYYLSNVRTGLIVAIFNIGCAIGGLTLGRLGDMQGRRLGLMAVILVYVVGIVIQISASNKWYQYFIGRIVSGLGVGGIAVLSPTLISETAPKHLRGTCVSFYQLMITLGIFLGYCTNYGTKTYTDSVQWRLPLGLCFMWAIFMIGGMVFVPESPRYLIEKGRFEEAKRSIAKSNKLDTEDSGVLAEVDLINAGVEAEKLAGNASWGELFSPKGKILQRVIMGCVIQSLQQLTGNNYFFYYGTTIFQAVGLDDAFQTSIILGVVNFMSTFVGLYTVEKFGRRKCLLWGSAAMSVCFVVFASVGVTKLYPNGKDMPSSKSAGNAMIFFTCLFIFFFATTWAPIAYVIVSETYPLRVKNRAMAMSVGSNWIWGFLIGFFTPFITSAIGFYYGYVFMGCLVFSFFYVFFFVCETKGLTLEEVNEMYEEGVLPWKSESWVPAMRRDESYDVNETHEDGKPFYKRFV</sequence>
<feature type="transmembrane region" description="Helical" evidence="10">
    <location>
        <begin position="64"/>
        <end position="83"/>
    </location>
</feature>
<keyword evidence="6 10" id="KW-1133">Transmembrane helix</keyword>
<feature type="transmembrane region" description="Helical" evidence="10">
    <location>
        <begin position="240"/>
        <end position="259"/>
    </location>
</feature>
<dbReference type="Proteomes" id="UP000236544">
    <property type="component" value="Unassembled WGS sequence"/>
</dbReference>
<dbReference type="PANTHER" id="PTHR48022:SF75">
    <property type="entry name" value="GALACTOSE TRANSPORTER-RELATED"/>
    <property type="match status" value="1"/>
</dbReference>
<dbReference type="EMBL" id="LN890557">
    <property type="protein sequence ID" value="CUS24917.1"/>
    <property type="molecule type" value="Genomic_DNA"/>
</dbReference>
<feature type="transmembrane region" description="Helical" evidence="10">
    <location>
        <begin position="393"/>
        <end position="412"/>
    </location>
</feature>
<keyword evidence="5 10" id="KW-0812">Transmembrane</keyword>
<evidence type="ECO:0000256" key="8">
    <source>
        <dbReference type="RuleBase" id="RU003346"/>
    </source>
</evidence>
<dbReference type="NCBIfam" id="TIGR00879">
    <property type="entry name" value="SP"/>
    <property type="match status" value="1"/>
</dbReference>
<evidence type="ECO:0000256" key="4">
    <source>
        <dbReference type="ARBA" id="ARBA00022597"/>
    </source>
</evidence>
<accession>A0A0P1KXV6</accession>
<evidence type="ECO:0000256" key="2">
    <source>
        <dbReference type="ARBA" id="ARBA00010992"/>
    </source>
</evidence>
<gene>
    <name evidence="12" type="ORF">LAQU0_S21e01354g</name>
</gene>
<evidence type="ECO:0000256" key="1">
    <source>
        <dbReference type="ARBA" id="ARBA00004141"/>
    </source>
</evidence>
<feature type="transmembrane region" description="Helical" evidence="10">
    <location>
        <begin position="362"/>
        <end position="381"/>
    </location>
</feature>
<evidence type="ECO:0000256" key="3">
    <source>
        <dbReference type="ARBA" id="ARBA00022448"/>
    </source>
</evidence>
<keyword evidence="3 8" id="KW-0813">Transport</keyword>
<keyword evidence="13" id="KW-1185">Reference proteome</keyword>
<name>A0A0P1KXV6_9SACH</name>
<feature type="transmembrane region" description="Helical" evidence="10">
    <location>
        <begin position="467"/>
        <end position="489"/>
    </location>
</feature>
<feature type="transmembrane region" description="Helical" evidence="10">
    <location>
        <begin position="147"/>
        <end position="164"/>
    </location>
</feature>
<dbReference type="Gene3D" id="1.20.1250.20">
    <property type="entry name" value="MFS general substrate transporter like domains"/>
    <property type="match status" value="1"/>
</dbReference>
<evidence type="ECO:0000259" key="11">
    <source>
        <dbReference type="PROSITE" id="PS50850"/>
    </source>
</evidence>
<dbReference type="PANTHER" id="PTHR48022">
    <property type="entry name" value="PLASTIDIC GLUCOSE TRANSPORTER 4"/>
    <property type="match status" value="1"/>
</dbReference>
<evidence type="ECO:0000256" key="6">
    <source>
        <dbReference type="ARBA" id="ARBA00022989"/>
    </source>
</evidence>
<dbReference type="PROSITE" id="PS50850">
    <property type="entry name" value="MFS"/>
    <property type="match status" value="1"/>
</dbReference>
<evidence type="ECO:0000313" key="13">
    <source>
        <dbReference type="Proteomes" id="UP000236544"/>
    </source>
</evidence>
<evidence type="ECO:0000256" key="5">
    <source>
        <dbReference type="ARBA" id="ARBA00022692"/>
    </source>
</evidence>
<dbReference type="PROSITE" id="PS00217">
    <property type="entry name" value="SUGAR_TRANSPORT_2"/>
    <property type="match status" value="1"/>
</dbReference>
<dbReference type="AlphaFoldDB" id="A0A0P1KXV6"/>
<dbReference type="GO" id="GO:0055056">
    <property type="term" value="F:D-glucose transmembrane transporter activity"/>
    <property type="evidence" value="ECO:0007669"/>
    <property type="project" value="UniProtKB-ARBA"/>
</dbReference>
<feature type="region of interest" description="Disordered" evidence="9">
    <location>
        <begin position="1"/>
        <end position="38"/>
    </location>
</feature>
<comment type="subcellular location">
    <subcellularLocation>
        <location evidence="1">Membrane</location>
        <topology evidence="1">Multi-pass membrane protein</topology>
    </subcellularLocation>
</comment>
<evidence type="ECO:0000256" key="10">
    <source>
        <dbReference type="SAM" id="Phobius"/>
    </source>
</evidence>
<keyword evidence="4" id="KW-0762">Sugar transport</keyword>
<feature type="transmembrane region" description="Helical" evidence="10">
    <location>
        <begin position="120"/>
        <end position="140"/>
    </location>
</feature>
<reference evidence="13" key="1">
    <citation type="submission" date="2015-10" db="EMBL/GenBank/DDBJ databases">
        <authorList>
            <person name="Devillers H."/>
        </authorList>
    </citation>
    <scope>NUCLEOTIDE SEQUENCE [LARGE SCALE GENOMIC DNA]</scope>
</reference>
<dbReference type="InterPro" id="IPR036259">
    <property type="entry name" value="MFS_trans_sf"/>
</dbReference>
<keyword evidence="7 10" id="KW-0472">Membrane</keyword>
<feature type="transmembrane region" description="Helical" evidence="10">
    <location>
        <begin position="170"/>
        <end position="195"/>
    </location>
</feature>
<dbReference type="InterPro" id="IPR020846">
    <property type="entry name" value="MFS_dom"/>
</dbReference>
<dbReference type="CDD" id="cd17356">
    <property type="entry name" value="MFS_HXT"/>
    <property type="match status" value="1"/>
</dbReference>
<organism evidence="12 13">
    <name type="scientific">Lachancea quebecensis</name>
    <dbReference type="NCBI Taxonomy" id="1654605"/>
    <lineage>
        <taxon>Eukaryota</taxon>
        <taxon>Fungi</taxon>
        <taxon>Dikarya</taxon>
        <taxon>Ascomycota</taxon>
        <taxon>Saccharomycotina</taxon>
        <taxon>Saccharomycetes</taxon>
        <taxon>Saccharomycetales</taxon>
        <taxon>Saccharomycetaceae</taxon>
        <taxon>Lachancea</taxon>
    </lineage>
</organism>